<dbReference type="EMBL" id="HBIM01007660">
    <property type="protein sequence ID" value="CAE0408816.1"/>
    <property type="molecule type" value="Transcribed_RNA"/>
</dbReference>
<protein>
    <submittedName>
        <fullName evidence="1">Uncharacterized protein</fullName>
    </submittedName>
</protein>
<sequence length="164" mass="18199">MITVEFIVPSFDDAHDLLVYRVTDVTTTTTTTTTASSSSYIPLGTSCSGASFAKTHAVVGLHRKQVDEDQDKNKNNNTHFVTVTTTTTTPIVLVVCQHATVVAASYTLPMTTLLWWLQPNDENDSNEDAVRETICFVLLLRVLEEKQCSLVSCRYPLFSFPPLH</sequence>
<gene>
    <name evidence="1" type="ORF">ACOF00016_LOCUS6526</name>
</gene>
<organism evidence="1">
    <name type="scientific">Amphora coffeiformis</name>
    <dbReference type="NCBI Taxonomy" id="265554"/>
    <lineage>
        <taxon>Eukaryota</taxon>
        <taxon>Sar</taxon>
        <taxon>Stramenopiles</taxon>
        <taxon>Ochrophyta</taxon>
        <taxon>Bacillariophyta</taxon>
        <taxon>Bacillariophyceae</taxon>
        <taxon>Bacillariophycidae</taxon>
        <taxon>Thalassiophysales</taxon>
        <taxon>Catenulaceae</taxon>
        <taxon>Amphora</taxon>
    </lineage>
</organism>
<evidence type="ECO:0000313" key="1">
    <source>
        <dbReference type="EMBL" id="CAE0408816.1"/>
    </source>
</evidence>
<reference evidence="1" key="1">
    <citation type="submission" date="2021-01" db="EMBL/GenBank/DDBJ databases">
        <authorList>
            <person name="Corre E."/>
            <person name="Pelletier E."/>
            <person name="Niang G."/>
            <person name="Scheremetjew M."/>
            <person name="Finn R."/>
            <person name="Kale V."/>
            <person name="Holt S."/>
            <person name="Cochrane G."/>
            <person name="Meng A."/>
            <person name="Brown T."/>
            <person name="Cohen L."/>
        </authorList>
    </citation>
    <scope>NUCLEOTIDE SEQUENCE</scope>
    <source>
        <strain evidence="1">CCMP127</strain>
    </source>
</reference>
<proteinExistence type="predicted"/>
<accession>A0A7S3L6S4</accession>
<dbReference type="AlphaFoldDB" id="A0A7S3L6S4"/>
<name>A0A7S3L6S4_9STRA</name>